<keyword evidence="6" id="KW-1185">Reference proteome</keyword>
<dbReference type="InterPro" id="IPR001547">
    <property type="entry name" value="Glyco_hydro_5"/>
</dbReference>
<evidence type="ECO:0000313" key="6">
    <source>
        <dbReference type="Proteomes" id="UP001597302"/>
    </source>
</evidence>
<gene>
    <name evidence="5" type="ORF">ACFQ5P_19345</name>
</gene>
<dbReference type="InterPro" id="IPR017853">
    <property type="entry name" value="GH"/>
</dbReference>
<proteinExistence type="inferred from homology"/>
<sequence>MAPTVRPGQLGMATPFGELLGSSDQEMNAQIQDYVDIGVDWVRLDIHWSLVQPTANGGFNWNLVDKVFNALDNQGIKITAVLNNTPDWVDNTLSSTFDQQAFGRFAGAAAERYDHVVDHWEILNEQNKHGITPENYTRVLEAAYDQIKAVNGNDVVITGGTAAIPSTDGRFWGAVDYLEKMYDAGAGGHFDAVGFHPYTFPLFPSDNQAWNGWQIMEDGIRKTMVDNGDGDMQVWMTEYGAKTLGGGVTVSEQDQARMLREAVDLAEDQPWAGPIMWFQYQDSDFEPGFGLRDSNGNPREAYYAFRDLARRDGDDASAAPITPDVDDAANPDDAGNRDSFVFRDLGNQGILQGWDRGDLIDLSAIEAPGDRSNAVLNFVGSEWLQGAGDLGVYIDYAQNKTYIQSMVDDDGDIDLNIVLNGTHQLTANDFIL</sequence>
<comment type="caution">
    <text evidence="5">The sequence shown here is derived from an EMBL/GenBank/DDBJ whole genome shotgun (WGS) entry which is preliminary data.</text>
</comment>
<evidence type="ECO:0000256" key="3">
    <source>
        <dbReference type="RuleBase" id="RU361153"/>
    </source>
</evidence>
<evidence type="ECO:0000313" key="5">
    <source>
        <dbReference type="EMBL" id="MFD1483452.1"/>
    </source>
</evidence>
<reference evidence="6" key="1">
    <citation type="journal article" date="2019" name="Int. J. Syst. Evol. Microbiol.">
        <title>The Global Catalogue of Microorganisms (GCM) 10K type strain sequencing project: providing services to taxonomists for standard genome sequencing and annotation.</title>
        <authorList>
            <consortium name="The Broad Institute Genomics Platform"/>
            <consortium name="The Broad Institute Genome Sequencing Center for Infectious Disease"/>
            <person name="Wu L."/>
            <person name="Ma J."/>
        </authorList>
    </citation>
    <scope>NUCLEOTIDE SEQUENCE [LARGE SCALE GENOMIC DNA]</scope>
    <source>
        <strain evidence="6">CCM 8875</strain>
    </source>
</reference>
<name>A0ABW4E0F3_9RHOB</name>
<evidence type="ECO:0000259" key="4">
    <source>
        <dbReference type="Pfam" id="PF00150"/>
    </source>
</evidence>
<dbReference type="SUPFAM" id="SSF51445">
    <property type="entry name" value="(Trans)glycosidases"/>
    <property type="match status" value="1"/>
</dbReference>
<dbReference type="RefSeq" id="WP_131576559.1">
    <property type="nucleotide sequence ID" value="NZ_JBHTOQ010000057.1"/>
</dbReference>
<keyword evidence="1 3" id="KW-0378">Hydrolase</keyword>
<dbReference type="Pfam" id="PF00150">
    <property type="entry name" value="Cellulase"/>
    <property type="match status" value="1"/>
</dbReference>
<dbReference type="EMBL" id="JBHTOQ010000057">
    <property type="protein sequence ID" value="MFD1483452.1"/>
    <property type="molecule type" value="Genomic_DNA"/>
</dbReference>
<accession>A0ABW4E0F3</accession>
<dbReference type="Proteomes" id="UP001597302">
    <property type="component" value="Unassembled WGS sequence"/>
</dbReference>
<evidence type="ECO:0000256" key="2">
    <source>
        <dbReference type="ARBA" id="ARBA00023295"/>
    </source>
</evidence>
<evidence type="ECO:0000256" key="1">
    <source>
        <dbReference type="ARBA" id="ARBA00022801"/>
    </source>
</evidence>
<dbReference type="PANTHER" id="PTHR12631:SF10">
    <property type="entry name" value="BETA-XYLOSIDASE-LIKE PROTEIN-RELATED"/>
    <property type="match status" value="1"/>
</dbReference>
<keyword evidence="2 3" id="KW-0326">Glycosidase</keyword>
<dbReference type="PANTHER" id="PTHR12631">
    <property type="entry name" value="ALPHA-L-IDURONIDASE"/>
    <property type="match status" value="1"/>
</dbReference>
<organism evidence="5 6">
    <name type="scientific">Paracoccus nototheniae</name>
    <dbReference type="NCBI Taxonomy" id="2489002"/>
    <lineage>
        <taxon>Bacteria</taxon>
        <taxon>Pseudomonadati</taxon>
        <taxon>Pseudomonadota</taxon>
        <taxon>Alphaproteobacteria</taxon>
        <taxon>Rhodobacterales</taxon>
        <taxon>Paracoccaceae</taxon>
        <taxon>Paracoccus</taxon>
    </lineage>
</organism>
<dbReference type="Gene3D" id="3.20.20.80">
    <property type="entry name" value="Glycosidases"/>
    <property type="match status" value="1"/>
</dbReference>
<feature type="domain" description="Glycoside hydrolase family 5" evidence="4">
    <location>
        <begin position="24"/>
        <end position="259"/>
    </location>
</feature>
<comment type="similarity">
    <text evidence="3">Belongs to the glycosyl hydrolase 5 (cellulase A) family.</text>
</comment>
<dbReference type="InterPro" id="IPR051923">
    <property type="entry name" value="Glycosyl_Hydrolase_39"/>
</dbReference>
<protein>
    <submittedName>
        <fullName evidence="5">Cellulase family glycosylhydrolase</fullName>
    </submittedName>
</protein>